<dbReference type="EMBL" id="BMZI01000004">
    <property type="protein sequence ID" value="GHB20262.1"/>
    <property type="molecule type" value="Genomic_DNA"/>
</dbReference>
<keyword evidence="11" id="KW-0804">Transcription</keyword>
<comment type="subcellular location">
    <subcellularLocation>
        <location evidence="2">Cell membrane</location>
    </subcellularLocation>
    <subcellularLocation>
        <location evidence="1">Membrane</location>
        <topology evidence="1">Single-pass membrane protein</topology>
    </subcellularLocation>
</comment>
<dbReference type="InterPro" id="IPR041916">
    <property type="entry name" value="Anti_sigma_zinc_sf"/>
</dbReference>
<dbReference type="PANTHER" id="PTHR37461:SF1">
    <property type="entry name" value="ANTI-SIGMA-K FACTOR RSKA"/>
    <property type="match status" value="1"/>
</dbReference>
<evidence type="ECO:0000256" key="4">
    <source>
        <dbReference type="ARBA" id="ARBA00022692"/>
    </source>
</evidence>
<dbReference type="GO" id="GO:0000428">
    <property type="term" value="C:DNA-directed RNA polymerase complex"/>
    <property type="evidence" value="ECO:0007669"/>
    <property type="project" value="UniProtKB-KW"/>
</dbReference>
<evidence type="ECO:0000313" key="12">
    <source>
        <dbReference type="Proteomes" id="UP000646745"/>
    </source>
</evidence>
<evidence type="ECO:0000256" key="9">
    <source>
        <dbReference type="SAM" id="Phobius"/>
    </source>
</evidence>
<evidence type="ECO:0000256" key="1">
    <source>
        <dbReference type="ARBA" id="ARBA00004167"/>
    </source>
</evidence>
<keyword evidence="5 9" id="KW-1133">Transmembrane helix</keyword>
<evidence type="ECO:0000256" key="3">
    <source>
        <dbReference type="ARBA" id="ARBA00022475"/>
    </source>
</evidence>
<evidence type="ECO:0000256" key="7">
    <source>
        <dbReference type="ARBA" id="ARBA00029829"/>
    </source>
</evidence>
<gene>
    <name evidence="11" type="ORF">GCM10009038_18720</name>
</gene>
<organism evidence="11 12">
    <name type="scientific">Salinicola rhizosphaerae</name>
    <dbReference type="NCBI Taxonomy" id="1443141"/>
    <lineage>
        <taxon>Bacteria</taxon>
        <taxon>Pseudomonadati</taxon>
        <taxon>Pseudomonadota</taxon>
        <taxon>Gammaproteobacteria</taxon>
        <taxon>Oceanospirillales</taxon>
        <taxon>Halomonadaceae</taxon>
        <taxon>Salinicola</taxon>
    </lineage>
</organism>
<accession>A0ABQ3E2B8</accession>
<sequence>MHDTFRLSDPEGRDLAAGEYVLGTLEPEQRVEFESLLAVSPELQRSVDAWREHLQLLNQQLTPVSPPQRLWPEIAQRLGLRTGLLHRLGFWRTISGVATAAALALAVMALAPREPAMMPGEYVFVINQPNGQPAWILNATLNGKMMVQAVAPGPMPVGKGGELWMMENGTPVSLGMLPTQGQATMQLPAKMLNLMKTADFAVSMEPSAGAPGGKPSGPVIDEGKLVQIRGNTVSL</sequence>
<protein>
    <recommendedName>
        <fullName evidence="8">Regulator of SigK</fullName>
    </recommendedName>
    <alternativeName>
        <fullName evidence="7">Sigma-K anti-sigma factor RskA</fullName>
    </alternativeName>
</protein>
<evidence type="ECO:0000313" key="11">
    <source>
        <dbReference type="EMBL" id="GHB20262.1"/>
    </source>
</evidence>
<proteinExistence type="predicted"/>
<dbReference type="InterPro" id="IPR018764">
    <property type="entry name" value="RskA_C"/>
</dbReference>
<evidence type="ECO:0000256" key="6">
    <source>
        <dbReference type="ARBA" id="ARBA00023136"/>
    </source>
</evidence>
<dbReference type="Proteomes" id="UP000646745">
    <property type="component" value="Unassembled WGS sequence"/>
</dbReference>
<keyword evidence="4 9" id="KW-0812">Transmembrane</keyword>
<dbReference type="InterPro" id="IPR051474">
    <property type="entry name" value="Anti-sigma-K/W_factor"/>
</dbReference>
<evidence type="ECO:0000259" key="10">
    <source>
        <dbReference type="Pfam" id="PF10099"/>
    </source>
</evidence>
<evidence type="ECO:0000256" key="2">
    <source>
        <dbReference type="ARBA" id="ARBA00004236"/>
    </source>
</evidence>
<comment type="caution">
    <text evidence="11">The sequence shown here is derived from an EMBL/GenBank/DDBJ whole genome shotgun (WGS) entry which is preliminary data.</text>
</comment>
<dbReference type="Gene3D" id="1.10.10.1320">
    <property type="entry name" value="Anti-sigma factor, zinc-finger domain"/>
    <property type="match status" value="1"/>
</dbReference>
<dbReference type="Pfam" id="PF10099">
    <property type="entry name" value="RskA_C"/>
    <property type="match status" value="1"/>
</dbReference>
<dbReference type="RefSeq" id="WP_189444424.1">
    <property type="nucleotide sequence ID" value="NZ_BMZI01000004.1"/>
</dbReference>
<keyword evidence="11" id="KW-0240">DNA-directed RNA polymerase</keyword>
<reference evidence="12" key="1">
    <citation type="journal article" date="2019" name="Int. J. Syst. Evol. Microbiol.">
        <title>The Global Catalogue of Microorganisms (GCM) 10K type strain sequencing project: providing services to taxonomists for standard genome sequencing and annotation.</title>
        <authorList>
            <consortium name="The Broad Institute Genomics Platform"/>
            <consortium name="The Broad Institute Genome Sequencing Center for Infectious Disease"/>
            <person name="Wu L."/>
            <person name="Ma J."/>
        </authorList>
    </citation>
    <scope>NUCLEOTIDE SEQUENCE [LARGE SCALE GENOMIC DNA]</scope>
    <source>
        <strain evidence="12">KCTC 32998</strain>
    </source>
</reference>
<keyword evidence="12" id="KW-1185">Reference proteome</keyword>
<evidence type="ECO:0000256" key="5">
    <source>
        <dbReference type="ARBA" id="ARBA00022989"/>
    </source>
</evidence>
<keyword evidence="6 9" id="KW-0472">Membrane</keyword>
<feature type="domain" description="Anti-sigma K factor RskA C-terminal" evidence="10">
    <location>
        <begin position="98"/>
        <end position="219"/>
    </location>
</feature>
<keyword evidence="3" id="KW-1003">Cell membrane</keyword>
<name>A0ABQ3E2B8_9GAMM</name>
<feature type="transmembrane region" description="Helical" evidence="9">
    <location>
        <begin position="90"/>
        <end position="111"/>
    </location>
</feature>
<evidence type="ECO:0000256" key="8">
    <source>
        <dbReference type="ARBA" id="ARBA00030803"/>
    </source>
</evidence>
<dbReference type="PANTHER" id="PTHR37461">
    <property type="entry name" value="ANTI-SIGMA-K FACTOR RSKA"/>
    <property type="match status" value="1"/>
</dbReference>